<keyword evidence="2" id="KW-1185">Reference proteome</keyword>
<protein>
    <submittedName>
        <fullName evidence="1">Uncharacterized protein</fullName>
    </submittedName>
</protein>
<dbReference type="Ensembl" id="ENSCINT00000035238.1">
    <property type="protein sequence ID" value="ENSCINP00000034928.1"/>
    <property type="gene ID" value="ENSCING00000023845.1"/>
</dbReference>
<evidence type="ECO:0000313" key="1">
    <source>
        <dbReference type="Ensembl" id="ENSCINP00000034928.1"/>
    </source>
</evidence>
<dbReference type="AlphaFoldDB" id="H2XZ44"/>
<reference evidence="1" key="3">
    <citation type="submission" date="2025-09" db="UniProtKB">
        <authorList>
            <consortium name="Ensembl"/>
        </authorList>
    </citation>
    <scope>IDENTIFICATION</scope>
</reference>
<evidence type="ECO:0000313" key="2">
    <source>
        <dbReference type="Proteomes" id="UP000008144"/>
    </source>
</evidence>
<dbReference type="HOGENOM" id="CLU_2941025_0_0_1"/>
<proteinExistence type="predicted"/>
<name>H2XZ44_CIOIN</name>
<accession>H2XZ44</accession>
<dbReference type="Proteomes" id="UP000008144">
    <property type="component" value="Unassembled WGS sequence"/>
</dbReference>
<organism evidence="1 2">
    <name type="scientific">Ciona intestinalis</name>
    <name type="common">Transparent sea squirt</name>
    <name type="synonym">Ascidia intestinalis</name>
    <dbReference type="NCBI Taxonomy" id="7719"/>
    <lineage>
        <taxon>Eukaryota</taxon>
        <taxon>Metazoa</taxon>
        <taxon>Chordata</taxon>
        <taxon>Tunicata</taxon>
        <taxon>Ascidiacea</taxon>
        <taxon>Phlebobranchia</taxon>
        <taxon>Cionidae</taxon>
        <taxon>Ciona</taxon>
    </lineage>
</organism>
<reference evidence="2" key="1">
    <citation type="journal article" date="2002" name="Science">
        <title>The draft genome of Ciona intestinalis: insights into chordate and vertebrate origins.</title>
        <authorList>
            <person name="Dehal P."/>
            <person name="Satou Y."/>
            <person name="Campbell R.K."/>
            <person name="Chapman J."/>
            <person name="Degnan B."/>
            <person name="De Tomaso A."/>
            <person name="Davidson B."/>
            <person name="Di Gregorio A."/>
            <person name="Gelpke M."/>
            <person name="Goodstein D.M."/>
            <person name="Harafuji N."/>
            <person name="Hastings K.E."/>
            <person name="Ho I."/>
            <person name="Hotta K."/>
            <person name="Huang W."/>
            <person name="Kawashima T."/>
            <person name="Lemaire P."/>
            <person name="Martinez D."/>
            <person name="Meinertzhagen I.A."/>
            <person name="Necula S."/>
            <person name="Nonaka M."/>
            <person name="Putnam N."/>
            <person name="Rash S."/>
            <person name="Saiga H."/>
            <person name="Satake M."/>
            <person name="Terry A."/>
            <person name="Yamada L."/>
            <person name="Wang H.G."/>
            <person name="Awazu S."/>
            <person name="Azumi K."/>
            <person name="Boore J."/>
            <person name="Branno M."/>
            <person name="Chin-Bow S."/>
            <person name="DeSantis R."/>
            <person name="Doyle S."/>
            <person name="Francino P."/>
            <person name="Keys D.N."/>
            <person name="Haga S."/>
            <person name="Hayashi H."/>
            <person name="Hino K."/>
            <person name="Imai K.S."/>
            <person name="Inaba K."/>
            <person name="Kano S."/>
            <person name="Kobayashi K."/>
            <person name="Kobayashi M."/>
            <person name="Lee B.I."/>
            <person name="Makabe K.W."/>
            <person name="Manohar C."/>
            <person name="Matassi G."/>
            <person name="Medina M."/>
            <person name="Mochizuki Y."/>
            <person name="Mount S."/>
            <person name="Morishita T."/>
            <person name="Miura S."/>
            <person name="Nakayama A."/>
            <person name="Nishizaka S."/>
            <person name="Nomoto H."/>
            <person name="Ohta F."/>
            <person name="Oishi K."/>
            <person name="Rigoutsos I."/>
            <person name="Sano M."/>
            <person name="Sasaki A."/>
            <person name="Sasakura Y."/>
            <person name="Shoguchi E."/>
            <person name="Shin-i T."/>
            <person name="Spagnuolo A."/>
            <person name="Stainier D."/>
            <person name="Suzuki M.M."/>
            <person name="Tassy O."/>
            <person name="Takatori N."/>
            <person name="Tokuoka M."/>
            <person name="Yagi K."/>
            <person name="Yoshizaki F."/>
            <person name="Wada S."/>
            <person name="Zhang C."/>
            <person name="Hyatt P.D."/>
            <person name="Larimer F."/>
            <person name="Detter C."/>
            <person name="Doggett N."/>
            <person name="Glavina T."/>
            <person name="Hawkins T."/>
            <person name="Richardson P."/>
            <person name="Lucas S."/>
            <person name="Kohara Y."/>
            <person name="Levine M."/>
            <person name="Satoh N."/>
            <person name="Rokhsar D.S."/>
        </authorList>
    </citation>
    <scope>NUCLEOTIDE SEQUENCE [LARGE SCALE GENOMIC DNA]</scope>
</reference>
<sequence>MNVQGSILVEHHLDVASVERSRHTLLLQVLTEPYCILPISTKPVVAGWAGLLRNFVDCNN</sequence>
<reference evidence="1" key="2">
    <citation type="submission" date="2025-08" db="UniProtKB">
        <authorList>
            <consortium name="Ensembl"/>
        </authorList>
    </citation>
    <scope>IDENTIFICATION</scope>
</reference>
<dbReference type="InParanoid" id="H2XZ44"/>